<dbReference type="SUPFAM" id="SSF49265">
    <property type="entry name" value="Fibronectin type III"/>
    <property type="match status" value="1"/>
</dbReference>
<evidence type="ECO:0000313" key="2">
    <source>
        <dbReference type="Proteomes" id="UP000269396"/>
    </source>
</evidence>
<gene>
    <name evidence="1" type="ORF">SMTD_LOCUS19108</name>
</gene>
<dbReference type="Gene3D" id="2.60.40.10">
    <property type="entry name" value="Immunoglobulins"/>
    <property type="match status" value="1"/>
</dbReference>
<dbReference type="Pfam" id="PF00041">
    <property type="entry name" value="fn3"/>
    <property type="match status" value="1"/>
</dbReference>
<sequence length="100" mass="11479">MMFRGSKIVMRAVEEIIHYLVERCDETGIWERVSGLVTDNSINVKNLIKGKSYRFRVSAVNMIGNSEPGETKTAILAKNPYGMFSVFSECMLYLIRFITY</sequence>
<name>A0A183PXM3_9TREM</name>
<reference evidence="1 2" key="1">
    <citation type="submission" date="2018-11" db="EMBL/GenBank/DDBJ databases">
        <authorList>
            <consortium name="Pathogen Informatics"/>
        </authorList>
    </citation>
    <scope>NUCLEOTIDE SEQUENCE [LARGE SCALE GENOMIC DNA]</scope>
    <source>
        <strain>Denwood</strain>
        <strain evidence="2">Zambia</strain>
    </source>
</reference>
<dbReference type="EMBL" id="UZAL01041675">
    <property type="protein sequence ID" value="VDP78884.1"/>
    <property type="molecule type" value="Genomic_DNA"/>
</dbReference>
<keyword evidence="2" id="KW-1185">Reference proteome</keyword>
<dbReference type="InterPro" id="IPR013783">
    <property type="entry name" value="Ig-like_fold"/>
</dbReference>
<dbReference type="Proteomes" id="UP000269396">
    <property type="component" value="Unassembled WGS sequence"/>
</dbReference>
<dbReference type="InterPro" id="IPR036116">
    <property type="entry name" value="FN3_sf"/>
</dbReference>
<dbReference type="PROSITE" id="PS50853">
    <property type="entry name" value="FN3"/>
    <property type="match status" value="1"/>
</dbReference>
<dbReference type="InterPro" id="IPR003961">
    <property type="entry name" value="FN3_dom"/>
</dbReference>
<dbReference type="STRING" id="31246.A0A183PXM3"/>
<accession>A0A183PXM3</accession>
<proteinExistence type="predicted"/>
<evidence type="ECO:0000313" key="1">
    <source>
        <dbReference type="EMBL" id="VDP78884.1"/>
    </source>
</evidence>
<dbReference type="AlphaFoldDB" id="A0A183PXM3"/>
<dbReference type="CDD" id="cd00063">
    <property type="entry name" value="FN3"/>
    <property type="match status" value="1"/>
</dbReference>
<protein>
    <submittedName>
        <fullName evidence="1">Uncharacterized protein</fullName>
    </submittedName>
</protein>
<organism evidence="1 2">
    <name type="scientific">Schistosoma mattheei</name>
    <dbReference type="NCBI Taxonomy" id="31246"/>
    <lineage>
        <taxon>Eukaryota</taxon>
        <taxon>Metazoa</taxon>
        <taxon>Spiralia</taxon>
        <taxon>Lophotrochozoa</taxon>
        <taxon>Platyhelminthes</taxon>
        <taxon>Trematoda</taxon>
        <taxon>Digenea</taxon>
        <taxon>Strigeidida</taxon>
        <taxon>Schistosomatoidea</taxon>
        <taxon>Schistosomatidae</taxon>
        <taxon>Schistosoma</taxon>
    </lineage>
</organism>